<dbReference type="Pfam" id="PF02018">
    <property type="entry name" value="CBM_4_9"/>
    <property type="match status" value="1"/>
</dbReference>
<dbReference type="InterPro" id="IPR008979">
    <property type="entry name" value="Galactose-bd-like_sf"/>
</dbReference>
<evidence type="ECO:0000313" key="4">
    <source>
        <dbReference type="Proteomes" id="UP000092600"/>
    </source>
</evidence>
<comment type="caution">
    <text evidence="3">The sequence shown here is derived from an EMBL/GenBank/DDBJ whole genome shotgun (WGS) entry which is preliminary data.</text>
</comment>
<keyword evidence="1" id="KW-0378">Hydrolase</keyword>
<accession>A0A199VWD9</accession>
<dbReference type="SUPFAM" id="SSF49785">
    <property type="entry name" value="Galactose-binding domain-like"/>
    <property type="match status" value="1"/>
</dbReference>
<evidence type="ECO:0000259" key="2">
    <source>
        <dbReference type="Pfam" id="PF02018"/>
    </source>
</evidence>
<dbReference type="AlphaFoldDB" id="A0A199VWD9"/>
<dbReference type="GO" id="GO:0016798">
    <property type="term" value="F:hydrolase activity, acting on glycosyl bonds"/>
    <property type="evidence" value="ECO:0007669"/>
    <property type="project" value="InterPro"/>
</dbReference>
<evidence type="ECO:0000313" key="3">
    <source>
        <dbReference type="EMBL" id="OAY81010.1"/>
    </source>
</evidence>
<name>A0A199VWD9_ANACO</name>
<evidence type="ECO:0000256" key="1">
    <source>
        <dbReference type="ARBA" id="ARBA00022801"/>
    </source>
</evidence>
<proteinExistence type="predicted"/>
<dbReference type="STRING" id="4615.A0A199VWD9"/>
<dbReference type="InterPro" id="IPR003305">
    <property type="entry name" value="CenC_carb-bd"/>
</dbReference>
<sequence>MQLELQILLLQCKNGNGKTAYQNPKTKETNAIHIGDGDENIIVNPNFDDGLNNWSGRGCNIVLHDSMGDGKVLPLNGKYFVAATNRTQNWNGIQQDITGGVQRKLLYEVTATVRIFEMFDF</sequence>
<dbReference type="Gene3D" id="2.60.120.260">
    <property type="entry name" value="Galactose-binding domain-like"/>
    <property type="match status" value="1"/>
</dbReference>
<reference evidence="3 4" key="1">
    <citation type="journal article" date="2016" name="DNA Res.">
        <title>The draft genome of MD-2 pineapple using hybrid error correction of long reads.</title>
        <authorList>
            <person name="Redwan R.M."/>
            <person name="Saidin A."/>
            <person name="Kumar S.V."/>
        </authorList>
    </citation>
    <scope>NUCLEOTIDE SEQUENCE [LARGE SCALE GENOMIC DNA]</scope>
    <source>
        <strain evidence="4">cv. MD2</strain>
        <tissue evidence="3">Leaf</tissue>
    </source>
</reference>
<protein>
    <recommendedName>
        <fullName evidence="2">CBM-cenC domain-containing protein</fullName>
    </recommendedName>
</protein>
<organism evidence="3 4">
    <name type="scientific">Ananas comosus</name>
    <name type="common">Pineapple</name>
    <name type="synonym">Ananas ananas</name>
    <dbReference type="NCBI Taxonomy" id="4615"/>
    <lineage>
        <taxon>Eukaryota</taxon>
        <taxon>Viridiplantae</taxon>
        <taxon>Streptophyta</taxon>
        <taxon>Embryophyta</taxon>
        <taxon>Tracheophyta</taxon>
        <taxon>Spermatophyta</taxon>
        <taxon>Magnoliopsida</taxon>
        <taxon>Liliopsida</taxon>
        <taxon>Poales</taxon>
        <taxon>Bromeliaceae</taxon>
        <taxon>Bromelioideae</taxon>
        <taxon>Ananas</taxon>
    </lineage>
</organism>
<dbReference type="Proteomes" id="UP000092600">
    <property type="component" value="Unassembled WGS sequence"/>
</dbReference>
<gene>
    <name evidence="3" type="ORF">ACMD2_04661</name>
</gene>
<dbReference type="EMBL" id="LSRQ01000765">
    <property type="protein sequence ID" value="OAY81010.1"/>
    <property type="molecule type" value="Genomic_DNA"/>
</dbReference>
<feature type="domain" description="CBM-cenC" evidence="2">
    <location>
        <begin position="40"/>
        <end position="114"/>
    </location>
</feature>